<dbReference type="Proteomes" id="UP001237448">
    <property type="component" value="Unassembled WGS sequence"/>
</dbReference>
<sequence length="39" mass="4548">MARWREALYAMLQRNAERSAAYFRIPAPQVVQLGVEIEI</sequence>
<keyword evidence="4" id="KW-1185">Reference proteome</keyword>
<keyword evidence="1" id="KW-0769">Symport</keyword>
<reference evidence="3 4" key="1">
    <citation type="submission" date="2023-07" db="EMBL/GenBank/DDBJ databases">
        <title>Genomic Encyclopedia of Type Strains, Phase IV (KMG-IV): sequencing the most valuable type-strain genomes for metagenomic binning, comparative biology and taxonomic classification.</title>
        <authorList>
            <person name="Goeker M."/>
        </authorList>
    </citation>
    <scope>NUCLEOTIDE SEQUENCE [LARGE SCALE GENOMIC DNA]</scope>
    <source>
        <strain evidence="3 4">DSM 5896</strain>
    </source>
</reference>
<proteinExistence type="predicted"/>
<feature type="domain" description="K+ potassium transporter C-terminal" evidence="2">
    <location>
        <begin position="1"/>
        <end position="39"/>
    </location>
</feature>
<dbReference type="InterPro" id="IPR053952">
    <property type="entry name" value="K_trans_C"/>
</dbReference>
<protein>
    <submittedName>
        <fullName evidence="3">K+ transporter</fullName>
    </submittedName>
</protein>
<evidence type="ECO:0000256" key="1">
    <source>
        <dbReference type="ARBA" id="ARBA00022847"/>
    </source>
</evidence>
<name>A0ABU0FER2_9HYPH</name>
<keyword evidence="1" id="KW-0813">Transport</keyword>
<dbReference type="Pfam" id="PF22776">
    <property type="entry name" value="K_trans_C"/>
    <property type="match status" value="1"/>
</dbReference>
<evidence type="ECO:0000313" key="3">
    <source>
        <dbReference type="EMBL" id="MDQ0393100.1"/>
    </source>
</evidence>
<evidence type="ECO:0000313" key="4">
    <source>
        <dbReference type="Proteomes" id="UP001237448"/>
    </source>
</evidence>
<accession>A0ABU0FER2</accession>
<evidence type="ECO:0000259" key="2">
    <source>
        <dbReference type="Pfam" id="PF22776"/>
    </source>
</evidence>
<organism evidence="3 4">
    <name type="scientific">Labrys monachus</name>
    <dbReference type="NCBI Taxonomy" id="217067"/>
    <lineage>
        <taxon>Bacteria</taxon>
        <taxon>Pseudomonadati</taxon>
        <taxon>Pseudomonadota</taxon>
        <taxon>Alphaproteobacteria</taxon>
        <taxon>Hyphomicrobiales</taxon>
        <taxon>Xanthobacteraceae</taxon>
        <taxon>Labrys</taxon>
    </lineage>
</organism>
<gene>
    <name evidence="3" type="ORF">J3R73_002892</name>
</gene>
<dbReference type="RefSeq" id="WP_370879918.1">
    <property type="nucleotide sequence ID" value="NZ_JAUSVK010000001.1"/>
</dbReference>
<comment type="caution">
    <text evidence="3">The sequence shown here is derived from an EMBL/GenBank/DDBJ whole genome shotgun (WGS) entry which is preliminary data.</text>
</comment>
<dbReference type="EMBL" id="JAUSVK010000001">
    <property type="protein sequence ID" value="MDQ0393100.1"/>
    <property type="molecule type" value="Genomic_DNA"/>
</dbReference>